<accession>A0ABY0FNS9</accession>
<name>A0ABY0FNS9_9BACT</name>
<gene>
    <name evidence="2" type="ORF">G3RUM_00742</name>
</gene>
<evidence type="ECO:0000313" key="3">
    <source>
        <dbReference type="Proteomes" id="UP001191019"/>
    </source>
</evidence>
<dbReference type="RefSeq" id="WP_129735490.1">
    <property type="nucleotide sequence ID" value="NZ_PRLM01000006.1"/>
</dbReference>
<comment type="caution">
    <text evidence="2">The sequence shown here is derived from an EMBL/GenBank/DDBJ whole genome shotgun (WGS) entry which is preliminary data.</text>
</comment>
<dbReference type="CDD" id="cd01646">
    <property type="entry name" value="RT_Bac_retron_I"/>
    <property type="match status" value="1"/>
</dbReference>
<feature type="domain" description="Reverse transcriptase" evidence="1">
    <location>
        <begin position="44"/>
        <end position="306"/>
    </location>
</feature>
<reference evidence="2 3" key="1">
    <citation type="journal article" date="2018" name="bioRxiv">
        <title>Evidence of independent acquisition and adaption of ultra-small bacteria to human hosts across the highly diverse yet reduced genomes of the phylum Saccharibacteria.</title>
        <authorList>
            <person name="McLean J.S."/>
            <person name="Bor B."/>
            <person name="To T.T."/>
            <person name="Liu Q."/>
            <person name="Kearns K.A."/>
            <person name="Solden L.M."/>
            <person name="Wrighton K.C."/>
            <person name="He X."/>
            <person name="Shi W."/>
        </authorList>
    </citation>
    <scope>NUCLEOTIDE SEQUENCE [LARGE SCALE GENOMIC DNA]</scope>
    <source>
        <strain evidence="2 3">TM7_G3_2_Rum_HOT_351B</strain>
    </source>
</reference>
<dbReference type="InterPro" id="IPR043502">
    <property type="entry name" value="DNA/RNA_pol_sf"/>
</dbReference>
<dbReference type="InterPro" id="IPR051083">
    <property type="entry name" value="GrpII_Intron_Splice-Mob/Def"/>
</dbReference>
<dbReference type="PANTHER" id="PTHR34047">
    <property type="entry name" value="NUCLEAR INTRON MATURASE 1, MITOCHONDRIAL-RELATED"/>
    <property type="match status" value="1"/>
</dbReference>
<keyword evidence="3" id="KW-1185">Reference proteome</keyword>
<dbReference type="PROSITE" id="PS50878">
    <property type="entry name" value="RT_POL"/>
    <property type="match status" value="1"/>
</dbReference>
<dbReference type="SUPFAM" id="SSF56672">
    <property type="entry name" value="DNA/RNA polymerases"/>
    <property type="match status" value="1"/>
</dbReference>
<reference evidence="2 3" key="2">
    <citation type="journal article" date="2020" name="Cell Rep.">
        <title>Acquisition and Adaptation of Ultra-small Parasitic Reduced Genome Bacteria to Mammalian Hosts.</title>
        <authorList>
            <person name="McLean J.S."/>
            <person name="Bor B."/>
            <person name="Kerns K.A."/>
            <person name="Liu Q."/>
            <person name="To T.T."/>
            <person name="Solden L."/>
            <person name="Hendrickson E.L."/>
            <person name="Wrighton K."/>
            <person name="Shi W."/>
            <person name="He X."/>
        </authorList>
    </citation>
    <scope>NUCLEOTIDE SEQUENCE [LARGE SCALE GENOMIC DNA]</scope>
    <source>
        <strain evidence="2 3">TM7_G3_2_Rum_HOT_351B</strain>
    </source>
</reference>
<dbReference type="InterPro" id="IPR000477">
    <property type="entry name" value="RT_dom"/>
</dbReference>
<organism evidence="2 3">
    <name type="scientific">Candidatus Nanosyncoccus alces</name>
    <dbReference type="NCBI Taxonomy" id="2171997"/>
    <lineage>
        <taxon>Bacteria</taxon>
        <taxon>Candidatus Saccharimonadota</taxon>
        <taxon>Candidatus Nanosyncoccalia</taxon>
        <taxon>Candidatus Nanosyncoccales</taxon>
        <taxon>Candidatus Nanosyncoccaceae</taxon>
        <taxon>Candidatus Nanosyncoccus</taxon>
    </lineage>
</organism>
<sequence length="387" mass="45184">MPDNLKGFLNRELHKAYLDTRAGKRKTRDEHLFELNDIENILLLSKDIQERTYKPSPSRAFVIHDPVAREIFAAPFRDRVVHRFIYNQVAPWWDKRFIEDSYSCRKGKGTLYSQKRFQYHARSVSDNYHTEIFAAKLDIKNYFASLDRKRLYQRAIWGLDRQFGDYQTDLYWTLRFLWEVVIFDDPTKNVKIVGSKRDWQALPREKSLFNQSRGRGIVIGNLTSQLLSNIYLDQLDRYVKFELGHKHYGRYVDDFYILVKMNEKQQLLSDIKKIDFFLSGLGLTLHPNKRTLTNLKNGVNFTGSTMFPGYIIPGKRVRKNAKRAFRNFAAGNAELESVVSYLGYMQHVNSKKFLAAVFDSLGWDFGPKNRTAAAKGPDSATQRTDCA</sequence>
<dbReference type="Pfam" id="PF00078">
    <property type="entry name" value="RVT_1"/>
    <property type="match status" value="1"/>
</dbReference>
<evidence type="ECO:0000259" key="1">
    <source>
        <dbReference type="PROSITE" id="PS50878"/>
    </source>
</evidence>
<dbReference type="PANTHER" id="PTHR34047:SF8">
    <property type="entry name" value="PROTEIN YKFC"/>
    <property type="match status" value="1"/>
</dbReference>
<protein>
    <recommendedName>
        <fullName evidence="1">Reverse transcriptase domain-containing protein</fullName>
    </recommendedName>
</protein>
<evidence type="ECO:0000313" key="2">
    <source>
        <dbReference type="EMBL" id="RYC74584.1"/>
    </source>
</evidence>
<dbReference type="EMBL" id="PRLM01000006">
    <property type="protein sequence ID" value="RYC74584.1"/>
    <property type="molecule type" value="Genomic_DNA"/>
</dbReference>
<proteinExistence type="predicted"/>
<dbReference type="Proteomes" id="UP001191019">
    <property type="component" value="Unassembled WGS sequence"/>
</dbReference>